<reference evidence="3 4" key="1">
    <citation type="journal article" date="2019" name="Genome Biol. Evol.">
        <title>Day and night: Metabolic profiles and evolutionary relationships of six axenic non-marine cyanobacteria.</title>
        <authorList>
            <person name="Will S.E."/>
            <person name="Henke P."/>
            <person name="Boedeker C."/>
            <person name="Huang S."/>
            <person name="Brinkmann H."/>
            <person name="Rohde M."/>
            <person name="Jarek M."/>
            <person name="Friedl T."/>
            <person name="Seufert S."/>
            <person name="Schumacher M."/>
            <person name="Overmann J."/>
            <person name="Neumann-Schaal M."/>
            <person name="Petersen J."/>
        </authorList>
    </citation>
    <scope>NUCLEOTIDE SEQUENCE [LARGE SCALE GENOMIC DNA]</scope>
    <source>
        <strain evidence="3 4">PCC 6912</strain>
    </source>
</reference>
<keyword evidence="2" id="KW-1133">Transmembrane helix</keyword>
<accession>A0A433MXC2</accession>
<feature type="compositionally biased region" description="Basic and acidic residues" evidence="1">
    <location>
        <begin position="74"/>
        <end position="94"/>
    </location>
</feature>
<sequence>MQRILITSGKALIQSVIILFLMLCFSILALLFSIQQQSFAVTSQVNQLTPEEKIERAYGYSEAAGIREEDRQQAYEQAVKDSKNPQKAYEKASSEDNLQPNLIEKAGELVDKVTGK</sequence>
<feature type="transmembrane region" description="Helical" evidence="2">
    <location>
        <begin position="12"/>
        <end position="34"/>
    </location>
</feature>
<comment type="caution">
    <text evidence="3">The sequence shown here is derived from an EMBL/GenBank/DDBJ whole genome shotgun (WGS) entry which is preliminary data.</text>
</comment>
<dbReference type="Proteomes" id="UP000268857">
    <property type="component" value="Unassembled WGS sequence"/>
</dbReference>
<keyword evidence="4" id="KW-1185">Reference proteome</keyword>
<evidence type="ECO:0000313" key="4">
    <source>
        <dbReference type="Proteomes" id="UP000268857"/>
    </source>
</evidence>
<dbReference type="AlphaFoldDB" id="A0A433MXC2"/>
<keyword evidence="2" id="KW-0812">Transmembrane</keyword>
<gene>
    <name evidence="3" type="ORF">PCC6912_60500</name>
</gene>
<dbReference type="EMBL" id="RSCJ01000042">
    <property type="protein sequence ID" value="RUR72779.1"/>
    <property type="molecule type" value="Genomic_DNA"/>
</dbReference>
<keyword evidence="2" id="KW-0472">Membrane</keyword>
<proteinExistence type="predicted"/>
<evidence type="ECO:0000256" key="2">
    <source>
        <dbReference type="SAM" id="Phobius"/>
    </source>
</evidence>
<dbReference type="RefSeq" id="WP_235082950.1">
    <property type="nucleotide sequence ID" value="NZ_AJLN01000113.1"/>
</dbReference>
<organism evidence="3 4">
    <name type="scientific">Chlorogloeopsis fritschii PCC 6912</name>
    <dbReference type="NCBI Taxonomy" id="211165"/>
    <lineage>
        <taxon>Bacteria</taxon>
        <taxon>Bacillati</taxon>
        <taxon>Cyanobacteriota</taxon>
        <taxon>Cyanophyceae</taxon>
        <taxon>Nostocales</taxon>
        <taxon>Chlorogloeopsidaceae</taxon>
        <taxon>Chlorogloeopsis</taxon>
    </lineage>
</organism>
<evidence type="ECO:0000313" key="3">
    <source>
        <dbReference type="EMBL" id="RUR72779.1"/>
    </source>
</evidence>
<feature type="region of interest" description="Disordered" evidence="1">
    <location>
        <begin position="74"/>
        <end position="102"/>
    </location>
</feature>
<evidence type="ECO:0000256" key="1">
    <source>
        <dbReference type="SAM" id="MobiDB-lite"/>
    </source>
</evidence>
<name>A0A433MXC2_CHLFR</name>
<protein>
    <submittedName>
        <fullName evidence="3">Uncharacterized protein</fullName>
    </submittedName>
</protein>